<organism evidence="1 2">
    <name type="scientific">Streblomastix strix</name>
    <dbReference type="NCBI Taxonomy" id="222440"/>
    <lineage>
        <taxon>Eukaryota</taxon>
        <taxon>Metamonada</taxon>
        <taxon>Preaxostyla</taxon>
        <taxon>Oxymonadida</taxon>
        <taxon>Streblomastigidae</taxon>
        <taxon>Streblomastix</taxon>
    </lineage>
</organism>
<reference evidence="1 2" key="1">
    <citation type="submission" date="2019-03" db="EMBL/GenBank/DDBJ databases">
        <title>Single cell metagenomics reveals metabolic interactions within the superorganism composed of flagellate Streblomastix strix and complex community of Bacteroidetes bacteria on its surface.</title>
        <authorList>
            <person name="Treitli S.C."/>
            <person name="Kolisko M."/>
            <person name="Husnik F."/>
            <person name="Keeling P."/>
            <person name="Hampl V."/>
        </authorList>
    </citation>
    <scope>NUCLEOTIDE SEQUENCE [LARGE SCALE GENOMIC DNA]</scope>
    <source>
        <strain evidence="1">ST1C</strain>
    </source>
</reference>
<evidence type="ECO:0000313" key="1">
    <source>
        <dbReference type="EMBL" id="KAA6402537.1"/>
    </source>
</evidence>
<comment type="caution">
    <text evidence="1">The sequence shown here is derived from an EMBL/GenBank/DDBJ whole genome shotgun (WGS) entry which is preliminary data.</text>
</comment>
<sequence>MYAAHGNLSEKVDQDLKSEKRIEMVQIDEGLNAPEQENQSKYSVYQPFASAALRMYMKETKDAGKLNVDKYSEKDESFSLPGQNEGDDFNFQLIPNQLYRIHYIKKQPPM</sequence>
<dbReference type="EMBL" id="SNRW01000220">
    <property type="protein sequence ID" value="KAA6402537.1"/>
    <property type="molecule type" value="Genomic_DNA"/>
</dbReference>
<evidence type="ECO:0000313" key="2">
    <source>
        <dbReference type="Proteomes" id="UP000324800"/>
    </source>
</evidence>
<protein>
    <submittedName>
        <fullName evidence="1">Uncharacterized protein</fullName>
    </submittedName>
</protein>
<accession>A0A5J4X5L0</accession>
<gene>
    <name evidence="1" type="ORF">EZS28_001945</name>
</gene>
<name>A0A5J4X5L0_9EUKA</name>
<proteinExistence type="predicted"/>
<dbReference type="AlphaFoldDB" id="A0A5J4X5L0"/>
<dbReference type="Proteomes" id="UP000324800">
    <property type="component" value="Unassembled WGS sequence"/>
</dbReference>